<dbReference type="InterPro" id="IPR002734">
    <property type="entry name" value="RibDG_C"/>
</dbReference>
<dbReference type="GO" id="GO:0008703">
    <property type="term" value="F:5-amino-6-(5-phosphoribosylamino)uracil reductase activity"/>
    <property type="evidence" value="ECO:0007669"/>
    <property type="project" value="InterPro"/>
</dbReference>
<proteinExistence type="predicted"/>
<accession>A0A4U0Q4V9</accession>
<dbReference type="SUPFAM" id="SSF53597">
    <property type="entry name" value="Dihydrofolate reductase-like"/>
    <property type="match status" value="1"/>
</dbReference>
<dbReference type="PANTHER" id="PTHR38011">
    <property type="entry name" value="DIHYDROFOLATE REDUCTASE FAMILY PROTEIN (AFU_ORTHOLOGUE AFUA_8G06820)"/>
    <property type="match status" value="1"/>
</dbReference>
<protein>
    <submittedName>
        <fullName evidence="2">Dihydrofolate reductase</fullName>
    </submittedName>
</protein>
<dbReference type="InterPro" id="IPR050765">
    <property type="entry name" value="Riboflavin_Biosynth_HTPR"/>
</dbReference>
<keyword evidence="3" id="KW-1185">Reference proteome</keyword>
<dbReference type="GO" id="GO:0009231">
    <property type="term" value="P:riboflavin biosynthetic process"/>
    <property type="evidence" value="ECO:0007669"/>
    <property type="project" value="InterPro"/>
</dbReference>
<dbReference type="AlphaFoldDB" id="A0A4U0Q4V9"/>
<reference evidence="2 3" key="1">
    <citation type="submission" date="2019-04" db="EMBL/GenBank/DDBJ databases">
        <title>Chitiniphilus eburnea sp. nov., a novel chitinolytic bacterium isolated from aquaculture sludge.</title>
        <authorList>
            <person name="Sheng M."/>
        </authorList>
    </citation>
    <scope>NUCLEOTIDE SEQUENCE [LARGE SCALE GENOMIC DNA]</scope>
    <source>
        <strain evidence="2 3">HX-2-15</strain>
    </source>
</reference>
<sequence length="176" mass="19313">MTRPLVTLYIATSLDDHIAGVDGGLDWLPQIAPSGEDYGYGEFYAGIDALVMGRTTYTQAQGLGDWPYAGKPSYVFTHRPLEHAPADVHAVTCSPEELLQTLIERGSRHVWLVGGARVAQEWMEAGLIDEFIFTLAPVILGTGISLFAGVPPTRLRLVSSRAYADGLVQLHYRRRT</sequence>
<dbReference type="PANTHER" id="PTHR38011:SF11">
    <property type="entry name" value="2,5-DIAMINO-6-RIBOSYLAMINO-4(3H)-PYRIMIDINONE 5'-PHOSPHATE REDUCTASE"/>
    <property type="match status" value="1"/>
</dbReference>
<feature type="domain" description="Bacterial bifunctional deaminase-reductase C-terminal" evidence="1">
    <location>
        <begin position="4"/>
        <end position="168"/>
    </location>
</feature>
<evidence type="ECO:0000313" key="3">
    <source>
        <dbReference type="Proteomes" id="UP000310016"/>
    </source>
</evidence>
<evidence type="ECO:0000259" key="1">
    <source>
        <dbReference type="Pfam" id="PF01872"/>
    </source>
</evidence>
<dbReference type="Gene3D" id="3.40.430.10">
    <property type="entry name" value="Dihydrofolate Reductase, subunit A"/>
    <property type="match status" value="1"/>
</dbReference>
<name>A0A4U0Q4V9_9NEIS</name>
<dbReference type="RefSeq" id="WP_136772227.1">
    <property type="nucleotide sequence ID" value="NZ_CP156074.1"/>
</dbReference>
<dbReference type="EMBL" id="SUMF01000003">
    <property type="protein sequence ID" value="TJZ76177.1"/>
    <property type="molecule type" value="Genomic_DNA"/>
</dbReference>
<dbReference type="OrthoDB" id="2313602at2"/>
<gene>
    <name evidence="2" type="ORF">FAZ21_05220</name>
</gene>
<dbReference type="Pfam" id="PF01872">
    <property type="entry name" value="RibD_C"/>
    <property type="match status" value="1"/>
</dbReference>
<comment type="caution">
    <text evidence="2">The sequence shown here is derived from an EMBL/GenBank/DDBJ whole genome shotgun (WGS) entry which is preliminary data.</text>
</comment>
<dbReference type="InterPro" id="IPR024072">
    <property type="entry name" value="DHFR-like_dom_sf"/>
</dbReference>
<organism evidence="2 3">
    <name type="scientific">Chitiniphilus eburneus</name>
    <dbReference type="NCBI Taxonomy" id="2571148"/>
    <lineage>
        <taxon>Bacteria</taxon>
        <taxon>Pseudomonadati</taxon>
        <taxon>Pseudomonadota</taxon>
        <taxon>Betaproteobacteria</taxon>
        <taxon>Neisseriales</taxon>
        <taxon>Chitinibacteraceae</taxon>
        <taxon>Chitiniphilus</taxon>
    </lineage>
</organism>
<evidence type="ECO:0000313" key="2">
    <source>
        <dbReference type="EMBL" id="TJZ76177.1"/>
    </source>
</evidence>
<dbReference type="Proteomes" id="UP000310016">
    <property type="component" value="Unassembled WGS sequence"/>
</dbReference>